<dbReference type="SUPFAM" id="SSF141523">
    <property type="entry name" value="L,D-transpeptidase catalytic domain-like"/>
    <property type="match status" value="1"/>
</dbReference>
<dbReference type="InterPro" id="IPR036366">
    <property type="entry name" value="PGBDSf"/>
</dbReference>
<dbReference type="GO" id="GO:0009252">
    <property type="term" value="P:peptidoglycan biosynthetic process"/>
    <property type="evidence" value="ECO:0007669"/>
    <property type="project" value="UniProtKB-UniPathway"/>
</dbReference>
<organism evidence="10 11">
    <name type="scientific">Halopseudomonas yangmingensis</name>
    <dbReference type="NCBI Taxonomy" id="1720063"/>
    <lineage>
        <taxon>Bacteria</taxon>
        <taxon>Pseudomonadati</taxon>
        <taxon>Pseudomonadota</taxon>
        <taxon>Gammaproteobacteria</taxon>
        <taxon>Pseudomonadales</taxon>
        <taxon>Pseudomonadaceae</taxon>
        <taxon>Halopseudomonas</taxon>
    </lineage>
</organism>
<dbReference type="InterPro" id="IPR002477">
    <property type="entry name" value="Peptidoglycan-bd-like"/>
</dbReference>
<dbReference type="UniPathway" id="UPA00219"/>
<evidence type="ECO:0000259" key="9">
    <source>
        <dbReference type="PROSITE" id="PS52029"/>
    </source>
</evidence>
<evidence type="ECO:0000313" key="11">
    <source>
        <dbReference type="Proteomes" id="UP000243629"/>
    </source>
</evidence>
<feature type="active site" description="Nucleophile" evidence="7">
    <location>
        <position position="450"/>
    </location>
</feature>
<dbReference type="GO" id="GO:0071555">
    <property type="term" value="P:cell wall organization"/>
    <property type="evidence" value="ECO:0007669"/>
    <property type="project" value="UniProtKB-UniRule"/>
</dbReference>
<keyword evidence="11" id="KW-1185">Reference proteome</keyword>
<dbReference type="Pfam" id="PF20142">
    <property type="entry name" value="Scaffold"/>
    <property type="match status" value="1"/>
</dbReference>
<sequence>MIKKCTPLFVGFMLQGVHALAAGDPSNILSTQDSALPVAIQDCPPLPQLRLHQHDSQLELLYQSHQEPLLWSTGTRVQTLVAALQSLEDDGLASDDYARPQVMAETRDGASPDQAAACFDLHLSSLYLRALEELLHGRVPTTQPEWVAEGLISERAALSMLAAASLADPAMAMHRARPAVPEYEWLRQQYRQLRLHPGEWQAVPPGALLRPRADSPRIPALRERLVSGGYLPATSRQSEAPNHYDAELEQALRQFQLSQGLKVDGVLGPDTLSALNRSPSQRLLQLRLNLERLRWLEAWRSPDMLLVNVAGGTLQVIEQGQQRWQTRIQAGRSDRRTPLLVSRLNRVTLNPSWTVPPIIFRKDKLPLIREDVGYIARSDMQVLSSDGKVLDATSIDWTNPGNVLLRQRPGSTNPLGQMAFRFPNPFSVYLHDTPSQHLFERATRSVSSGCVRVEAASQLSDWLFQRLEPARREQVAIQLASGRTHEVSIPGGPRLVLAYWTAEADADGARWFNDPYRLDPELDQALRQWTPRYR</sequence>
<dbReference type="InterPro" id="IPR045380">
    <property type="entry name" value="LD_TPept_scaffold_dom"/>
</dbReference>
<name>A0A1I4RQ03_9GAMM</name>
<feature type="active site" description="Proton donor/acceptor" evidence="7">
    <location>
        <position position="431"/>
    </location>
</feature>
<feature type="signal peptide" evidence="8">
    <location>
        <begin position="1"/>
        <end position="21"/>
    </location>
</feature>
<keyword evidence="8" id="KW-0732">Signal</keyword>
<dbReference type="STRING" id="1720063.SAMN05216217_107119"/>
<dbReference type="InterPro" id="IPR005490">
    <property type="entry name" value="LD_TPept_cat_dom"/>
</dbReference>
<evidence type="ECO:0000256" key="7">
    <source>
        <dbReference type="PROSITE-ProRule" id="PRU01373"/>
    </source>
</evidence>
<dbReference type="Proteomes" id="UP000243629">
    <property type="component" value="Unassembled WGS sequence"/>
</dbReference>
<evidence type="ECO:0000256" key="3">
    <source>
        <dbReference type="ARBA" id="ARBA00022679"/>
    </source>
</evidence>
<dbReference type="Gene3D" id="1.10.101.10">
    <property type="entry name" value="PGBD-like superfamily/PGBD"/>
    <property type="match status" value="1"/>
</dbReference>
<dbReference type="CDD" id="cd16913">
    <property type="entry name" value="YkuD_like"/>
    <property type="match status" value="1"/>
</dbReference>
<evidence type="ECO:0000256" key="4">
    <source>
        <dbReference type="ARBA" id="ARBA00022960"/>
    </source>
</evidence>
<dbReference type="PANTHER" id="PTHR41533:SF2">
    <property type="entry name" value="BLR7131 PROTEIN"/>
    <property type="match status" value="1"/>
</dbReference>
<dbReference type="Pfam" id="PF01471">
    <property type="entry name" value="PG_binding_1"/>
    <property type="match status" value="1"/>
</dbReference>
<protein>
    <submittedName>
        <fullName evidence="10">Murein L,D-transpeptidase YcbB/YkuD</fullName>
    </submittedName>
</protein>
<gene>
    <name evidence="10" type="ORF">SAMN05216217_107119</name>
</gene>
<evidence type="ECO:0000256" key="8">
    <source>
        <dbReference type="SAM" id="SignalP"/>
    </source>
</evidence>
<dbReference type="InterPro" id="IPR036365">
    <property type="entry name" value="PGBD-like_sf"/>
</dbReference>
<dbReference type="GO" id="GO:0016740">
    <property type="term" value="F:transferase activity"/>
    <property type="evidence" value="ECO:0007669"/>
    <property type="project" value="UniProtKB-KW"/>
</dbReference>
<reference evidence="11" key="1">
    <citation type="submission" date="2016-10" db="EMBL/GenBank/DDBJ databases">
        <authorList>
            <person name="Varghese N."/>
            <person name="Submissions S."/>
        </authorList>
    </citation>
    <scope>NUCLEOTIDE SEQUENCE [LARGE SCALE GENOMIC DNA]</scope>
    <source>
        <strain evidence="11">DSM 24213</strain>
    </source>
</reference>
<dbReference type="PROSITE" id="PS52029">
    <property type="entry name" value="LD_TPASE"/>
    <property type="match status" value="1"/>
</dbReference>
<keyword evidence="4 7" id="KW-0133">Cell shape</keyword>
<dbReference type="GO" id="GO:0008360">
    <property type="term" value="P:regulation of cell shape"/>
    <property type="evidence" value="ECO:0007669"/>
    <property type="project" value="UniProtKB-UniRule"/>
</dbReference>
<dbReference type="Pfam" id="PF03734">
    <property type="entry name" value="YkuD"/>
    <property type="match status" value="1"/>
</dbReference>
<evidence type="ECO:0000256" key="6">
    <source>
        <dbReference type="ARBA" id="ARBA00023316"/>
    </source>
</evidence>
<dbReference type="PANTHER" id="PTHR41533">
    <property type="entry name" value="L,D-TRANSPEPTIDASE HI_1667-RELATED"/>
    <property type="match status" value="1"/>
</dbReference>
<evidence type="ECO:0000313" key="10">
    <source>
        <dbReference type="EMBL" id="SFM54298.1"/>
    </source>
</evidence>
<dbReference type="Gene3D" id="2.40.440.10">
    <property type="entry name" value="L,D-transpeptidase catalytic domain-like"/>
    <property type="match status" value="1"/>
</dbReference>
<comment type="similarity">
    <text evidence="2">Belongs to the YkuD family.</text>
</comment>
<dbReference type="InterPro" id="IPR052905">
    <property type="entry name" value="LD-transpeptidase_YkuD-like"/>
</dbReference>
<keyword evidence="3" id="KW-0808">Transferase</keyword>
<dbReference type="AlphaFoldDB" id="A0A1I4RQ03"/>
<evidence type="ECO:0000256" key="2">
    <source>
        <dbReference type="ARBA" id="ARBA00005992"/>
    </source>
</evidence>
<dbReference type="GO" id="GO:0004180">
    <property type="term" value="F:carboxypeptidase activity"/>
    <property type="evidence" value="ECO:0007669"/>
    <property type="project" value="UniProtKB-ARBA"/>
</dbReference>
<proteinExistence type="inferred from homology"/>
<dbReference type="SUPFAM" id="SSF47090">
    <property type="entry name" value="PGBD-like"/>
    <property type="match status" value="1"/>
</dbReference>
<keyword evidence="5 7" id="KW-0573">Peptidoglycan synthesis</keyword>
<feature type="domain" description="L,D-TPase catalytic" evidence="9">
    <location>
        <begin position="303"/>
        <end position="478"/>
    </location>
</feature>
<dbReference type="EMBL" id="FOUI01000007">
    <property type="protein sequence ID" value="SFM54298.1"/>
    <property type="molecule type" value="Genomic_DNA"/>
</dbReference>
<keyword evidence="6 7" id="KW-0961">Cell wall biogenesis/degradation</keyword>
<feature type="chain" id="PRO_5017185178" evidence="8">
    <location>
        <begin position="22"/>
        <end position="534"/>
    </location>
</feature>
<evidence type="ECO:0000256" key="1">
    <source>
        <dbReference type="ARBA" id="ARBA00004752"/>
    </source>
</evidence>
<dbReference type="RefSeq" id="WP_177197250.1">
    <property type="nucleotide sequence ID" value="NZ_FOUI01000007.1"/>
</dbReference>
<dbReference type="InterPro" id="IPR038063">
    <property type="entry name" value="Transpep_catalytic_dom"/>
</dbReference>
<evidence type="ECO:0000256" key="5">
    <source>
        <dbReference type="ARBA" id="ARBA00022984"/>
    </source>
</evidence>
<comment type="pathway">
    <text evidence="1 7">Cell wall biogenesis; peptidoglycan biosynthesis.</text>
</comment>
<accession>A0A1I4RQ03</accession>